<evidence type="ECO:0000313" key="9">
    <source>
        <dbReference type="Proteomes" id="UP000610862"/>
    </source>
</evidence>
<keyword evidence="6 7" id="KW-0472">Membrane</keyword>
<keyword evidence="5 7" id="KW-1133">Transmembrane helix</keyword>
<feature type="transmembrane region" description="Helical" evidence="7">
    <location>
        <begin position="476"/>
        <end position="494"/>
    </location>
</feature>
<dbReference type="InterPro" id="IPR002293">
    <property type="entry name" value="AA/rel_permease1"/>
</dbReference>
<keyword evidence="2" id="KW-0813">Transport</keyword>
<dbReference type="RefSeq" id="WP_187525531.1">
    <property type="nucleotide sequence ID" value="NZ_JACRTA010000003.1"/>
</dbReference>
<dbReference type="PANTHER" id="PTHR45826">
    <property type="entry name" value="POLYAMINE TRANSPORTER PUT1"/>
    <property type="match status" value="1"/>
</dbReference>
<feature type="transmembrane region" description="Helical" evidence="7">
    <location>
        <begin position="50"/>
        <end position="70"/>
    </location>
</feature>
<dbReference type="GO" id="GO:0005886">
    <property type="term" value="C:plasma membrane"/>
    <property type="evidence" value="ECO:0007669"/>
    <property type="project" value="UniProtKB-SubCell"/>
</dbReference>
<proteinExistence type="predicted"/>
<keyword evidence="4 7" id="KW-0812">Transmembrane</keyword>
<dbReference type="Proteomes" id="UP000610862">
    <property type="component" value="Unassembled WGS sequence"/>
</dbReference>
<evidence type="ECO:0000256" key="2">
    <source>
        <dbReference type="ARBA" id="ARBA00022448"/>
    </source>
</evidence>
<feature type="transmembrane region" description="Helical" evidence="7">
    <location>
        <begin position="194"/>
        <end position="212"/>
    </location>
</feature>
<feature type="transmembrane region" description="Helical" evidence="7">
    <location>
        <begin position="131"/>
        <end position="149"/>
    </location>
</feature>
<dbReference type="InterPro" id="IPR044566">
    <property type="entry name" value="RMV1-like"/>
</dbReference>
<evidence type="ECO:0000256" key="6">
    <source>
        <dbReference type="ARBA" id="ARBA00023136"/>
    </source>
</evidence>
<accession>A0A926EBE7</accession>
<feature type="transmembrane region" description="Helical" evidence="7">
    <location>
        <begin position="365"/>
        <end position="383"/>
    </location>
</feature>
<evidence type="ECO:0000256" key="3">
    <source>
        <dbReference type="ARBA" id="ARBA00022475"/>
    </source>
</evidence>
<dbReference type="Pfam" id="PF13520">
    <property type="entry name" value="AA_permease_2"/>
    <property type="match status" value="1"/>
</dbReference>
<feature type="transmembrane region" description="Helical" evidence="7">
    <location>
        <begin position="233"/>
        <end position="256"/>
    </location>
</feature>
<feature type="transmembrane region" description="Helical" evidence="7">
    <location>
        <begin position="336"/>
        <end position="353"/>
    </location>
</feature>
<evidence type="ECO:0000256" key="1">
    <source>
        <dbReference type="ARBA" id="ARBA00004651"/>
    </source>
</evidence>
<protein>
    <submittedName>
        <fullName evidence="8">APC family permease</fullName>
    </submittedName>
</protein>
<dbReference type="PANTHER" id="PTHR45826:SF2">
    <property type="entry name" value="AMINO ACID TRANSPORTER"/>
    <property type="match status" value="1"/>
</dbReference>
<comment type="subcellular location">
    <subcellularLocation>
        <location evidence="1">Cell membrane</location>
        <topology evidence="1">Multi-pass membrane protein</topology>
    </subcellularLocation>
</comment>
<feature type="transmembrane region" description="Helical" evidence="7">
    <location>
        <begin position="20"/>
        <end position="38"/>
    </location>
</feature>
<comment type="caution">
    <text evidence="8">The sequence shown here is derived from an EMBL/GenBank/DDBJ whole genome shotgun (WGS) entry which is preliminary data.</text>
</comment>
<keyword evidence="9" id="KW-1185">Reference proteome</keyword>
<feature type="transmembrane region" description="Helical" evidence="7">
    <location>
        <begin position="395"/>
        <end position="422"/>
    </location>
</feature>
<dbReference type="Gene3D" id="1.20.1740.10">
    <property type="entry name" value="Amino acid/polyamine transporter I"/>
    <property type="match status" value="1"/>
</dbReference>
<evidence type="ECO:0000256" key="4">
    <source>
        <dbReference type="ARBA" id="ARBA00022692"/>
    </source>
</evidence>
<dbReference type="EMBL" id="JACRTA010000003">
    <property type="protein sequence ID" value="MBC8568901.1"/>
    <property type="molecule type" value="Genomic_DNA"/>
</dbReference>
<evidence type="ECO:0000313" key="8">
    <source>
        <dbReference type="EMBL" id="MBC8568901.1"/>
    </source>
</evidence>
<evidence type="ECO:0000256" key="7">
    <source>
        <dbReference type="SAM" id="Phobius"/>
    </source>
</evidence>
<name>A0A926EBE7_9FIRM</name>
<feature type="transmembrane region" description="Helical" evidence="7">
    <location>
        <begin position="161"/>
        <end position="182"/>
    </location>
</feature>
<organism evidence="8 9">
    <name type="scientific">Lentihominibacter hominis</name>
    <dbReference type="NCBI Taxonomy" id="2763645"/>
    <lineage>
        <taxon>Bacteria</taxon>
        <taxon>Bacillati</taxon>
        <taxon>Bacillota</taxon>
        <taxon>Clostridia</taxon>
        <taxon>Peptostreptococcales</taxon>
        <taxon>Anaerovoracaceae</taxon>
        <taxon>Lentihominibacter</taxon>
    </lineage>
</organism>
<feature type="transmembrane region" description="Helical" evidence="7">
    <location>
        <begin position="519"/>
        <end position="538"/>
    </location>
</feature>
<feature type="transmembrane region" description="Helical" evidence="7">
    <location>
        <begin position="428"/>
        <end position="446"/>
    </location>
</feature>
<dbReference type="AlphaFoldDB" id="A0A926EBE7"/>
<evidence type="ECO:0000256" key="5">
    <source>
        <dbReference type="ARBA" id="ARBA00022989"/>
    </source>
</evidence>
<dbReference type="GO" id="GO:0022857">
    <property type="term" value="F:transmembrane transporter activity"/>
    <property type="evidence" value="ECO:0007669"/>
    <property type="project" value="InterPro"/>
</dbReference>
<reference evidence="8" key="1">
    <citation type="submission" date="2020-08" db="EMBL/GenBank/DDBJ databases">
        <title>Genome public.</title>
        <authorList>
            <person name="Liu C."/>
            <person name="Sun Q."/>
        </authorList>
    </citation>
    <scope>NUCLEOTIDE SEQUENCE</scope>
    <source>
        <strain evidence="8">NSJ-24</strain>
    </source>
</reference>
<sequence>MSQQEQVHGVAGLKKHDIKVSGIVFMLYCLVAAGAFGIEEMVPEAGPGMTIILLCVFPIVWAYPISNLVAESGSVLPSEGGVYVWVKEAFGEFWGFQAGWWGTVSTYITNGVYVALVAGYTSQMIPGMSEAGVHAIKIGMILIFTVVNLMGLKEVGKVSTILSILIVLAFGLVAVVGFINWQTNPIDPIMPADYSIIDGLGGGICICVWMYCGYECISNMAGEVKNPQVIPKGLKIAMPLVALTYVLPTLGGLASLPAGSWENWSTEGGFGTGVGYASVLTTHLGQAWGYVFLVIAIISQCAIFNTYLASGSRGFFVLADDNLAPKFLVKVSKKKGVPYIGILSLAIVTLILAQSSFTTLVSMEVVFMLALYIILPIAVIKLRKKLPIEERKKRGLFVMPGGSAGLIFYAGFPMVIAVIALLINGTDYLAVGLLAICSGPVAYLIFKKIYGGVGKKDPENYPLNGAGFAKGDTVRVGLFMFLAGLMAFLGQFWLRWYEQDWGPDDYDMLGESISKVQDILLWAGLAAIVIGAVIFFVGKKKDAPMPEKPVDMDALMNKYLNEEKHESFFED</sequence>
<keyword evidence="3" id="KW-1003">Cell membrane</keyword>
<gene>
    <name evidence="8" type="ORF">H8692_09045</name>
</gene>
<feature type="transmembrane region" description="Helical" evidence="7">
    <location>
        <begin position="287"/>
        <end position="308"/>
    </location>
</feature>